<feature type="region of interest" description="Disordered" evidence="1">
    <location>
        <begin position="54"/>
        <end position="93"/>
    </location>
</feature>
<name>A0ABP1AJT3_9BRYO</name>
<dbReference type="Proteomes" id="UP001497522">
    <property type="component" value="Chromosome 13"/>
</dbReference>
<proteinExistence type="predicted"/>
<organism evidence="2 3">
    <name type="scientific">Sphagnum jensenii</name>
    <dbReference type="NCBI Taxonomy" id="128206"/>
    <lineage>
        <taxon>Eukaryota</taxon>
        <taxon>Viridiplantae</taxon>
        <taxon>Streptophyta</taxon>
        <taxon>Embryophyta</taxon>
        <taxon>Bryophyta</taxon>
        <taxon>Sphagnophytina</taxon>
        <taxon>Sphagnopsida</taxon>
        <taxon>Sphagnales</taxon>
        <taxon>Sphagnaceae</taxon>
        <taxon>Sphagnum</taxon>
    </lineage>
</organism>
<feature type="compositionally biased region" description="Low complexity" evidence="1">
    <location>
        <begin position="69"/>
        <end position="79"/>
    </location>
</feature>
<gene>
    <name evidence="2" type="ORF">CSSPJE1EN2_LOCUS5802</name>
</gene>
<evidence type="ECO:0000256" key="1">
    <source>
        <dbReference type="SAM" id="MobiDB-lite"/>
    </source>
</evidence>
<reference evidence="2" key="1">
    <citation type="submission" date="2024-03" db="EMBL/GenBank/DDBJ databases">
        <authorList>
            <consortium name="ELIXIR-Norway"/>
            <consortium name="Elixir Norway"/>
        </authorList>
    </citation>
    <scope>NUCLEOTIDE SEQUENCE</scope>
</reference>
<keyword evidence="3" id="KW-1185">Reference proteome</keyword>
<sequence length="93" mass="11010">MMNGEQENCEEHQQESVTQLVTVSNANSLICFSQPVPTADRQRNYLDHMSIAARQQQRNRNHEQHAEARAQLTNQQCQQQRDRDRERHRQARV</sequence>
<dbReference type="EMBL" id="OZ023714">
    <property type="protein sequence ID" value="CAK9862807.1"/>
    <property type="molecule type" value="Genomic_DNA"/>
</dbReference>
<evidence type="ECO:0000313" key="3">
    <source>
        <dbReference type="Proteomes" id="UP001497522"/>
    </source>
</evidence>
<protein>
    <submittedName>
        <fullName evidence="2">Uncharacterized protein</fullName>
    </submittedName>
</protein>
<evidence type="ECO:0000313" key="2">
    <source>
        <dbReference type="EMBL" id="CAK9862807.1"/>
    </source>
</evidence>
<accession>A0ABP1AJT3</accession>